<dbReference type="Pfam" id="PF22725">
    <property type="entry name" value="GFO_IDH_MocA_C3"/>
    <property type="match status" value="1"/>
</dbReference>
<dbReference type="SUPFAM" id="SSF51735">
    <property type="entry name" value="NAD(P)-binding Rossmann-fold domains"/>
    <property type="match status" value="1"/>
</dbReference>
<dbReference type="SUPFAM" id="SSF55347">
    <property type="entry name" value="Glyceraldehyde-3-phosphate dehydrogenase-like, C-terminal domain"/>
    <property type="match status" value="1"/>
</dbReference>
<name>A0A1V5M7K3_UNCT6</name>
<dbReference type="AlphaFoldDB" id="A0A1V5M7K3"/>
<reference evidence="3" key="1">
    <citation type="submission" date="2017-02" db="EMBL/GenBank/DDBJ databases">
        <title>Delving into the versatile metabolic prowess of the omnipresent phylum Bacteroidetes.</title>
        <authorList>
            <person name="Nobu M.K."/>
            <person name="Mei R."/>
            <person name="Narihiro T."/>
            <person name="Kuroda K."/>
            <person name="Liu W.-T."/>
        </authorList>
    </citation>
    <scope>NUCLEOTIDE SEQUENCE</scope>
    <source>
        <strain evidence="3">ADurb.Bin417</strain>
    </source>
</reference>
<dbReference type="EMBL" id="MWAK01000396">
    <property type="protein sequence ID" value="OPZ89209.1"/>
    <property type="molecule type" value="Genomic_DNA"/>
</dbReference>
<evidence type="ECO:0000313" key="3">
    <source>
        <dbReference type="EMBL" id="OPZ89209.1"/>
    </source>
</evidence>
<dbReference type="EC" id="1.1.1.312" evidence="3"/>
<evidence type="ECO:0000259" key="1">
    <source>
        <dbReference type="Pfam" id="PF01408"/>
    </source>
</evidence>
<comment type="caution">
    <text evidence="3">The sequence shown here is derived from an EMBL/GenBank/DDBJ whole genome shotgun (WGS) entry which is preliminary data.</text>
</comment>
<proteinExistence type="predicted"/>
<dbReference type="PANTHER" id="PTHR43377">
    <property type="entry name" value="BILIVERDIN REDUCTASE A"/>
    <property type="match status" value="1"/>
</dbReference>
<dbReference type="InterPro" id="IPR036291">
    <property type="entry name" value="NAD(P)-bd_dom_sf"/>
</dbReference>
<dbReference type="InterPro" id="IPR051450">
    <property type="entry name" value="Gfo/Idh/MocA_Oxidoreductases"/>
</dbReference>
<feature type="domain" description="GFO/IDH/MocA-like oxidoreductase" evidence="2">
    <location>
        <begin position="147"/>
        <end position="253"/>
    </location>
</feature>
<evidence type="ECO:0000259" key="2">
    <source>
        <dbReference type="Pfam" id="PF22725"/>
    </source>
</evidence>
<sequence>MEKTRMILAGVGKHGRSWLKVLKEHPAVSLAGVVDVNPANLTAARAAAGLDESDCFVSLAACLKARPAGVLVNVTPPDQHRAVSLAGLKAGLHILVEKPLADRLESAAAIVKAARRYDRKLMVAQNYRFTPWARTVQRLTARERCLGAIGSGQVTFQRGPHFGGFREEMDYPLLVDMAIHHFDLMRGFLAEEAVEVYARSFRPGWSWFRHDPAVALVFSLAGGGVVSYFGSWVARGFNTEWNGDWRLEGEKGLLLSCNNRLWLTPAEAPAEVREVPVPGAESGRANSQAEVIDELLAAIREGREPETSGADNLKSLALVFAALESVRRGRPVRVASLFRKIGFDFEES</sequence>
<dbReference type="Proteomes" id="UP000485484">
    <property type="component" value="Unassembled WGS sequence"/>
</dbReference>
<gene>
    <name evidence="3" type="primary">ligC_3</name>
    <name evidence="3" type="ORF">BWY73_01548</name>
</gene>
<dbReference type="Pfam" id="PF01408">
    <property type="entry name" value="GFO_IDH_MocA"/>
    <property type="match status" value="1"/>
</dbReference>
<dbReference type="Gene3D" id="3.40.50.720">
    <property type="entry name" value="NAD(P)-binding Rossmann-like Domain"/>
    <property type="match status" value="1"/>
</dbReference>
<feature type="domain" description="Gfo/Idh/MocA-like oxidoreductase N-terminal" evidence="1">
    <location>
        <begin position="5"/>
        <end position="124"/>
    </location>
</feature>
<dbReference type="GO" id="GO:0050606">
    <property type="term" value="F:4-carboxy-2-hydroxymuconate semialdehyde hemiacetal dehydrogenase activity"/>
    <property type="evidence" value="ECO:0007669"/>
    <property type="project" value="UniProtKB-EC"/>
</dbReference>
<dbReference type="GO" id="GO:0000166">
    <property type="term" value="F:nucleotide binding"/>
    <property type="evidence" value="ECO:0007669"/>
    <property type="project" value="InterPro"/>
</dbReference>
<dbReference type="Gene3D" id="3.30.360.10">
    <property type="entry name" value="Dihydrodipicolinate Reductase, domain 2"/>
    <property type="match status" value="1"/>
</dbReference>
<dbReference type="InterPro" id="IPR000683">
    <property type="entry name" value="Gfo/Idh/MocA-like_OxRdtase_N"/>
</dbReference>
<dbReference type="PANTHER" id="PTHR43377:SF1">
    <property type="entry name" value="BILIVERDIN REDUCTASE A"/>
    <property type="match status" value="1"/>
</dbReference>
<accession>A0A1V5M7K3</accession>
<dbReference type="InterPro" id="IPR055170">
    <property type="entry name" value="GFO_IDH_MocA-like_dom"/>
</dbReference>
<organism evidence="3">
    <name type="scientific">candidate division TA06 bacterium ADurb.Bin417</name>
    <dbReference type="NCBI Taxonomy" id="1852828"/>
    <lineage>
        <taxon>Bacteria</taxon>
        <taxon>Bacteria division TA06</taxon>
    </lineage>
</organism>
<protein>
    <submittedName>
        <fullName evidence="3">4-carboxy-2-hydroxymuconate-6-semialdehyde dehydrogenase</fullName>
        <ecNumber evidence="3">1.1.1.312</ecNumber>
    </submittedName>
</protein>
<keyword evidence="3" id="KW-0560">Oxidoreductase</keyword>